<sequence length="155" mass="17391">MDETDNCAYGLRDFRRKATGRGYSFGHVPREGNGSAHYLATLNIDTVLCVRFDQVGILPNRVKSAYFADLFGITTLRLYLLFCFYFGSGLAPPPPPKKKNSLTFNCVFSFRGMPLKGGFGLIPLSFVIFSIINKIKQWQMIPGICPTSGWFAFRV</sequence>
<dbReference type="Proteomes" id="UP001152523">
    <property type="component" value="Unassembled WGS sequence"/>
</dbReference>
<feature type="transmembrane region" description="Helical" evidence="1">
    <location>
        <begin position="108"/>
        <end position="132"/>
    </location>
</feature>
<evidence type="ECO:0000313" key="4">
    <source>
        <dbReference type="Proteomes" id="UP001152523"/>
    </source>
</evidence>
<keyword evidence="1" id="KW-0472">Membrane</keyword>
<keyword evidence="4" id="KW-1185">Reference proteome</keyword>
<feature type="non-terminal residue" evidence="2">
    <location>
        <position position="155"/>
    </location>
</feature>
<dbReference type="AlphaFoldDB" id="A0AAV0DUX7"/>
<evidence type="ECO:0000313" key="2">
    <source>
        <dbReference type="EMBL" id="CAH9110543.1"/>
    </source>
</evidence>
<dbReference type="EMBL" id="CAMAPF010001078">
    <property type="protein sequence ID" value="CAH9145478.1"/>
    <property type="molecule type" value="Genomic_DNA"/>
</dbReference>
<gene>
    <name evidence="2" type="ORF">CEPIT_LOCUS19169</name>
    <name evidence="3" type="ORF">CEPIT_LOCUS42249</name>
</gene>
<proteinExistence type="predicted"/>
<organism evidence="2 4">
    <name type="scientific">Cuscuta epithymum</name>
    <dbReference type="NCBI Taxonomy" id="186058"/>
    <lineage>
        <taxon>Eukaryota</taxon>
        <taxon>Viridiplantae</taxon>
        <taxon>Streptophyta</taxon>
        <taxon>Embryophyta</taxon>
        <taxon>Tracheophyta</taxon>
        <taxon>Spermatophyta</taxon>
        <taxon>Magnoliopsida</taxon>
        <taxon>eudicotyledons</taxon>
        <taxon>Gunneridae</taxon>
        <taxon>Pentapetalae</taxon>
        <taxon>asterids</taxon>
        <taxon>lamiids</taxon>
        <taxon>Solanales</taxon>
        <taxon>Convolvulaceae</taxon>
        <taxon>Cuscuteae</taxon>
        <taxon>Cuscuta</taxon>
        <taxon>Cuscuta subgen. Cuscuta</taxon>
    </lineage>
</organism>
<accession>A0AAV0DUX7</accession>
<name>A0AAV0DUX7_9ASTE</name>
<evidence type="ECO:0000256" key="1">
    <source>
        <dbReference type="SAM" id="Phobius"/>
    </source>
</evidence>
<evidence type="ECO:0000313" key="3">
    <source>
        <dbReference type="EMBL" id="CAH9145478.1"/>
    </source>
</evidence>
<keyword evidence="1" id="KW-0812">Transmembrane</keyword>
<reference evidence="2" key="1">
    <citation type="submission" date="2022-07" db="EMBL/GenBank/DDBJ databases">
        <authorList>
            <person name="Macas J."/>
            <person name="Novak P."/>
            <person name="Neumann P."/>
        </authorList>
    </citation>
    <scope>NUCLEOTIDE SEQUENCE</scope>
</reference>
<feature type="transmembrane region" description="Helical" evidence="1">
    <location>
        <begin position="66"/>
        <end position="88"/>
    </location>
</feature>
<protein>
    <submittedName>
        <fullName evidence="2">Uncharacterized protein</fullName>
    </submittedName>
</protein>
<comment type="caution">
    <text evidence="2">The sequence shown here is derived from an EMBL/GenBank/DDBJ whole genome shotgun (WGS) entry which is preliminary data.</text>
</comment>
<keyword evidence="1" id="KW-1133">Transmembrane helix</keyword>
<dbReference type="EMBL" id="CAMAPF010000172">
    <property type="protein sequence ID" value="CAH9110543.1"/>
    <property type="molecule type" value="Genomic_DNA"/>
</dbReference>